<organism evidence="8 9">
    <name type="scientific">Lecanosticta acicola</name>
    <dbReference type="NCBI Taxonomy" id="111012"/>
    <lineage>
        <taxon>Eukaryota</taxon>
        <taxon>Fungi</taxon>
        <taxon>Dikarya</taxon>
        <taxon>Ascomycota</taxon>
        <taxon>Pezizomycotina</taxon>
        <taxon>Dothideomycetes</taxon>
        <taxon>Dothideomycetidae</taxon>
        <taxon>Mycosphaerellales</taxon>
        <taxon>Mycosphaerellaceae</taxon>
        <taxon>Lecanosticta</taxon>
    </lineage>
</organism>
<evidence type="ECO:0000256" key="2">
    <source>
        <dbReference type="ARBA" id="ARBA00022980"/>
    </source>
</evidence>
<evidence type="ECO:0000259" key="6">
    <source>
        <dbReference type="Pfam" id="PF00281"/>
    </source>
</evidence>
<reference evidence="8" key="1">
    <citation type="submission" date="2023-11" db="EMBL/GenBank/DDBJ databases">
        <authorList>
            <person name="Alioto T."/>
            <person name="Alioto T."/>
            <person name="Gomez Garrido J."/>
        </authorList>
    </citation>
    <scope>NUCLEOTIDE SEQUENCE</scope>
</reference>
<dbReference type="AlphaFoldDB" id="A0AAI8YW67"/>
<feature type="domain" description="Large ribosomal subunit protein uL5 N-terminal" evidence="6">
    <location>
        <begin position="187"/>
        <end position="240"/>
    </location>
</feature>
<evidence type="ECO:0000256" key="3">
    <source>
        <dbReference type="ARBA" id="ARBA00023274"/>
    </source>
</evidence>
<dbReference type="GO" id="GO:0006412">
    <property type="term" value="P:translation"/>
    <property type="evidence" value="ECO:0007669"/>
    <property type="project" value="InterPro"/>
</dbReference>
<comment type="similarity">
    <text evidence="1">Belongs to the universal ribosomal protein uL5 family.</text>
</comment>
<protein>
    <recommendedName>
        <fullName evidence="4">Large ribosomal subunit protein uL5m</fullName>
    </recommendedName>
</protein>
<feature type="domain" description="Large ribosomal subunit protein uL5 C-terminal" evidence="7">
    <location>
        <begin position="246"/>
        <end position="343"/>
    </location>
</feature>
<dbReference type="PANTHER" id="PTHR11994">
    <property type="entry name" value="60S RIBOSOMAL PROTEIN L11-RELATED"/>
    <property type="match status" value="1"/>
</dbReference>
<dbReference type="InterPro" id="IPR031309">
    <property type="entry name" value="Ribosomal_uL5_C"/>
</dbReference>
<evidence type="ECO:0000313" key="9">
    <source>
        <dbReference type="Proteomes" id="UP001296104"/>
    </source>
</evidence>
<dbReference type="GO" id="GO:0005840">
    <property type="term" value="C:ribosome"/>
    <property type="evidence" value="ECO:0007669"/>
    <property type="project" value="UniProtKB-KW"/>
</dbReference>
<dbReference type="Pfam" id="PF00281">
    <property type="entry name" value="Ribosomal_L5"/>
    <property type="match status" value="1"/>
</dbReference>
<name>A0AAI8YW67_9PEZI</name>
<dbReference type="FunFam" id="3.30.1440.10:FF:000001">
    <property type="entry name" value="50S ribosomal protein L5"/>
    <property type="match status" value="1"/>
</dbReference>
<dbReference type="Proteomes" id="UP001296104">
    <property type="component" value="Unassembled WGS sequence"/>
</dbReference>
<evidence type="ECO:0000256" key="1">
    <source>
        <dbReference type="ARBA" id="ARBA00008553"/>
    </source>
</evidence>
<dbReference type="InterPro" id="IPR002132">
    <property type="entry name" value="Ribosomal_uL5"/>
</dbReference>
<dbReference type="Gene3D" id="3.30.1440.10">
    <property type="match status" value="1"/>
</dbReference>
<feature type="region of interest" description="Disordered" evidence="5">
    <location>
        <begin position="57"/>
        <end position="102"/>
    </location>
</feature>
<keyword evidence="3" id="KW-0687">Ribonucleoprotein</keyword>
<comment type="caution">
    <text evidence="8">The sequence shown here is derived from an EMBL/GenBank/DDBJ whole genome shotgun (WGS) entry which is preliminary data.</text>
</comment>
<dbReference type="Pfam" id="PF00673">
    <property type="entry name" value="Ribosomal_L5_C"/>
    <property type="match status" value="1"/>
</dbReference>
<accession>A0AAI8YW67</accession>
<evidence type="ECO:0000256" key="5">
    <source>
        <dbReference type="SAM" id="MobiDB-lite"/>
    </source>
</evidence>
<evidence type="ECO:0000259" key="7">
    <source>
        <dbReference type="Pfam" id="PF00673"/>
    </source>
</evidence>
<dbReference type="SUPFAM" id="SSF55282">
    <property type="entry name" value="RL5-like"/>
    <property type="match status" value="1"/>
</dbReference>
<evidence type="ECO:0000256" key="4">
    <source>
        <dbReference type="ARBA" id="ARBA00040368"/>
    </source>
</evidence>
<keyword evidence="2" id="KW-0689">Ribosomal protein</keyword>
<sequence>MALQEVTSAFIRRLRSSPRPACPAWTPSCRPYASAVEPETHELEVSSHESTAAEAALEKVSQYDPSKHPSRRSKNLPPSRYQFRPPRYYRGPLHPHQPPKESDIASREFFAGPFSLPRLEQTYQTTFAPDLMTLFYQHFPPGYEAPKKGERLRQWVGDSPYFKNRPLRGPRGGDVLLPLRKPITHKNIPKLEGVTVHTMVKGAIEDSAHIHVAGMILQAITSIRATTHATKKSVAGFGFRQGQYLSATCELRGENMYHFLSKLIDVVLPKIKDWRGVKGTSGDSAGNIAFGLQGDQVALFPEVEVNYDSYPPKMIPGMHIIIKTSAKTDYDARMLLQSIGIPFYGKMVD</sequence>
<proteinExistence type="inferred from homology"/>
<dbReference type="GO" id="GO:1990904">
    <property type="term" value="C:ribonucleoprotein complex"/>
    <property type="evidence" value="ECO:0007669"/>
    <property type="project" value="UniProtKB-KW"/>
</dbReference>
<dbReference type="InterPro" id="IPR022803">
    <property type="entry name" value="Ribosomal_uL5_dom_sf"/>
</dbReference>
<keyword evidence="9" id="KW-1185">Reference proteome</keyword>
<gene>
    <name evidence="8" type="ORF">LECACI_7A003107</name>
</gene>
<dbReference type="InterPro" id="IPR031310">
    <property type="entry name" value="Ribosomal_uL5_N"/>
</dbReference>
<evidence type="ECO:0000313" key="8">
    <source>
        <dbReference type="EMBL" id="CAK3941381.1"/>
    </source>
</evidence>
<dbReference type="EMBL" id="CAVMBE010000014">
    <property type="protein sequence ID" value="CAK3941381.1"/>
    <property type="molecule type" value="Genomic_DNA"/>
</dbReference>
<dbReference type="GO" id="GO:0003735">
    <property type="term" value="F:structural constituent of ribosome"/>
    <property type="evidence" value="ECO:0007669"/>
    <property type="project" value="InterPro"/>
</dbReference>